<dbReference type="HAMAP" id="MF_02090">
    <property type="entry name" value="NadE_glutamine_dep"/>
    <property type="match status" value="1"/>
</dbReference>
<dbReference type="PANTHER" id="PTHR23090">
    <property type="entry name" value="NH 3 /GLUTAMINE-DEPENDENT NAD + SYNTHETASE"/>
    <property type="match status" value="1"/>
</dbReference>
<comment type="caution">
    <text evidence="12">The sequence shown here is derived from an EMBL/GenBank/DDBJ whole genome shotgun (WGS) entry which is preliminary data.</text>
</comment>
<dbReference type="GO" id="GO:0004359">
    <property type="term" value="F:glutaminase activity"/>
    <property type="evidence" value="ECO:0007669"/>
    <property type="project" value="InterPro"/>
</dbReference>
<dbReference type="AlphaFoldDB" id="A0A1V9XRT5"/>
<evidence type="ECO:0000256" key="5">
    <source>
        <dbReference type="ARBA" id="ARBA00022598"/>
    </source>
</evidence>
<dbReference type="UniPathway" id="UPA00253">
    <property type="reaction ID" value="UER00334"/>
</dbReference>
<dbReference type="Pfam" id="PF02540">
    <property type="entry name" value="NAD_synthase"/>
    <property type="match status" value="1"/>
</dbReference>
<dbReference type="SUPFAM" id="SSF56317">
    <property type="entry name" value="Carbon-nitrogen hydrolase"/>
    <property type="match status" value="1"/>
</dbReference>
<dbReference type="FunFam" id="3.40.50.620:FF:000036">
    <property type="entry name" value="Glutamine-dependent NAD(+) synthetase"/>
    <property type="match status" value="1"/>
</dbReference>
<dbReference type="CDD" id="cd00553">
    <property type="entry name" value="NAD_synthase"/>
    <property type="match status" value="1"/>
</dbReference>
<dbReference type="InterPro" id="IPR022310">
    <property type="entry name" value="NAD/GMP_synthase"/>
</dbReference>
<dbReference type="InterPro" id="IPR003694">
    <property type="entry name" value="NAD_synthase"/>
</dbReference>
<dbReference type="EC" id="6.3.5.1" evidence="3 10"/>
<evidence type="ECO:0000256" key="7">
    <source>
        <dbReference type="ARBA" id="ARBA00022840"/>
    </source>
</evidence>
<evidence type="ECO:0000256" key="1">
    <source>
        <dbReference type="ARBA" id="ARBA00005188"/>
    </source>
</evidence>
<evidence type="ECO:0000256" key="9">
    <source>
        <dbReference type="ARBA" id="ARBA00030681"/>
    </source>
</evidence>
<keyword evidence="13" id="KW-1185">Reference proteome</keyword>
<evidence type="ECO:0000256" key="10">
    <source>
        <dbReference type="PIRNR" id="PIRNR006630"/>
    </source>
</evidence>
<dbReference type="InParanoid" id="A0A1V9XRT5"/>
<dbReference type="Gene3D" id="3.60.110.10">
    <property type="entry name" value="Carbon-nitrogen hydrolase"/>
    <property type="match status" value="1"/>
</dbReference>
<dbReference type="InterPro" id="IPR003010">
    <property type="entry name" value="C-N_Hydrolase"/>
</dbReference>
<evidence type="ECO:0000313" key="13">
    <source>
        <dbReference type="Proteomes" id="UP000192247"/>
    </source>
</evidence>
<dbReference type="Proteomes" id="UP000192247">
    <property type="component" value="Unassembled WGS sequence"/>
</dbReference>
<dbReference type="EMBL" id="MNPL01005143">
    <property type="protein sequence ID" value="OQR76214.1"/>
    <property type="molecule type" value="Genomic_DNA"/>
</dbReference>
<dbReference type="SUPFAM" id="SSF52402">
    <property type="entry name" value="Adenine nucleotide alpha hydrolases-like"/>
    <property type="match status" value="1"/>
</dbReference>
<comment type="catalytic activity">
    <reaction evidence="10">
        <text>deamido-NAD(+) + L-glutamine + ATP + H2O = L-glutamate + AMP + diphosphate + NAD(+) + H(+)</text>
        <dbReference type="Rhea" id="RHEA:24384"/>
        <dbReference type="ChEBI" id="CHEBI:15377"/>
        <dbReference type="ChEBI" id="CHEBI:15378"/>
        <dbReference type="ChEBI" id="CHEBI:29985"/>
        <dbReference type="ChEBI" id="CHEBI:30616"/>
        <dbReference type="ChEBI" id="CHEBI:33019"/>
        <dbReference type="ChEBI" id="CHEBI:57540"/>
        <dbReference type="ChEBI" id="CHEBI:58359"/>
        <dbReference type="ChEBI" id="CHEBI:58437"/>
        <dbReference type="ChEBI" id="CHEBI:456215"/>
        <dbReference type="EC" id="6.3.5.1"/>
    </reaction>
</comment>
<name>A0A1V9XRT5_9ACAR</name>
<evidence type="ECO:0000313" key="12">
    <source>
        <dbReference type="EMBL" id="OQR76214.1"/>
    </source>
</evidence>
<comment type="pathway">
    <text evidence="1 10">Cofactor biosynthesis; NAD(+) biosynthesis; NAD(+) from deamido-NAD(+) (L-Gln route): step 1/1.</text>
</comment>
<evidence type="ECO:0000259" key="11">
    <source>
        <dbReference type="PROSITE" id="PS50263"/>
    </source>
</evidence>
<evidence type="ECO:0000256" key="8">
    <source>
        <dbReference type="ARBA" id="ARBA00023027"/>
    </source>
</evidence>
<feature type="domain" description="CN hydrolase" evidence="11">
    <location>
        <begin position="5"/>
        <end position="275"/>
    </location>
</feature>
<evidence type="ECO:0000256" key="3">
    <source>
        <dbReference type="ARBA" id="ARBA00012743"/>
    </source>
</evidence>
<gene>
    <name evidence="12" type="ORF">BIW11_07925</name>
</gene>
<dbReference type="CDD" id="cd07570">
    <property type="entry name" value="GAT_Gln-NAD-synth"/>
    <property type="match status" value="1"/>
</dbReference>
<dbReference type="OrthoDB" id="2020662at2759"/>
<protein>
    <recommendedName>
        <fullName evidence="4 10">Glutamine-dependent NAD(+) synthetase</fullName>
        <ecNumber evidence="3 10">6.3.5.1</ecNumber>
    </recommendedName>
    <alternativeName>
        <fullName evidence="9 10">NAD(+) synthase [glutamine-hydrolyzing]</fullName>
    </alternativeName>
</protein>
<organism evidence="12 13">
    <name type="scientific">Tropilaelaps mercedesae</name>
    <dbReference type="NCBI Taxonomy" id="418985"/>
    <lineage>
        <taxon>Eukaryota</taxon>
        <taxon>Metazoa</taxon>
        <taxon>Ecdysozoa</taxon>
        <taxon>Arthropoda</taxon>
        <taxon>Chelicerata</taxon>
        <taxon>Arachnida</taxon>
        <taxon>Acari</taxon>
        <taxon>Parasitiformes</taxon>
        <taxon>Mesostigmata</taxon>
        <taxon>Gamasina</taxon>
        <taxon>Dermanyssoidea</taxon>
        <taxon>Laelapidae</taxon>
        <taxon>Tropilaelaps</taxon>
    </lineage>
</organism>
<dbReference type="InterPro" id="IPR036526">
    <property type="entry name" value="C-N_Hydrolase_sf"/>
</dbReference>
<dbReference type="InterPro" id="IPR014445">
    <property type="entry name" value="Gln-dep_NAD_synthase"/>
</dbReference>
<dbReference type="Gene3D" id="3.40.50.620">
    <property type="entry name" value="HUPs"/>
    <property type="match status" value="1"/>
</dbReference>
<keyword evidence="5 10" id="KW-0436">Ligase</keyword>
<sequence length="717" mass="79810">MATVLCVSGSTLNQWALDFTGNYRRILESIKRAKAAGSKYRSGPELEIPGYGCADHFFESDTELHSWEVLAKLLDDPTTFDIICDVGMAVSLRNVLYNVRVIFLNKKILLIRPKMTLSDDGNYRESRWFTAWRHQKRIEDYALPPMVARLTEQARVPFGDALIETRDSLIGFEICEELWNPKSMHIDSCLSGAEIIFNSSGSYHELRKRNLIRDLVASASLKSACVYVFSNLRGCDGERVYYQGLSNISMNGQFLAVGKQFALEEVEVVTAKFFIEDIRARRATFRSRGWTSSAISPCPIVRADIYLVSGIGGTANAPIPWPEMAAEMEISLGPACWLWDYLRRSGQGGFFLPLSGGVDSSSVGTIVYSMCTLVDEAIKAGSQEVLSDLRMVIGDSKYMPPDPAGARDICQRLLFTCYMGTENSSQGTKSAAKNFASQIGASHQSIIIDTAVRAIVAIFVNVMGGRVPKFQAHGGTTREDLALQNVQARVRMLLSYLFAQLLLWGSERPGGLLVLATGNMDEALRGYLTKYDCSSGDINPIGSISKTDLKNFLRFAADHFKLSSLAGILDAPPTAELTPLREGQVVQTDEADMGMTYAELSTFGSLRKQYGCGPLAMYLRITAEDPTARPAELARKVKHFFKMYSINRHKTTVLTPAYHAESYSPDDNRFDHRPFLYNPQWKWQFKSIDRYVSQMAIPSHPRILLSSGSLSRKPELV</sequence>
<evidence type="ECO:0000256" key="4">
    <source>
        <dbReference type="ARBA" id="ARBA00017309"/>
    </source>
</evidence>
<dbReference type="NCBIfam" id="TIGR00552">
    <property type="entry name" value="nadE"/>
    <property type="match status" value="1"/>
</dbReference>
<dbReference type="PROSITE" id="PS50263">
    <property type="entry name" value="CN_HYDROLASE"/>
    <property type="match status" value="1"/>
</dbReference>
<keyword evidence="6 10" id="KW-0547">Nucleotide-binding</keyword>
<dbReference type="GO" id="GO:0003952">
    <property type="term" value="F:NAD+ synthase (glutamine-hydrolyzing) activity"/>
    <property type="evidence" value="ECO:0007669"/>
    <property type="project" value="UniProtKB-UniRule"/>
</dbReference>
<evidence type="ECO:0000256" key="2">
    <source>
        <dbReference type="ARBA" id="ARBA00007145"/>
    </source>
</evidence>
<proteinExistence type="inferred from homology"/>
<reference evidence="12 13" key="1">
    <citation type="journal article" date="2017" name="Gigascience">
        <title>Draft genome of the honey bee ectoparasitic mite, Tropilaelaps mercedesae, is shaped by the parasitic life history.</title>
        <authorList>
            <person name="Dong X."/>
            <person name="Armstrong S.D."/>
            <person name="Xia D."/>
            <person name="Makepeace B.L."/>
            <person name="Darby A.C."/>
            <person name="Kadowaki T."/>
        </authorList>
    </citation>
    <scope>NUCLEOTIDE SEQUENCE [LARGE SCALE GENOMIC DNA]</scope>
    <source>
        <strain evidence="12">Wuxi-XJTLU</strain>
    </source>
</reference>
<dbReference type="STRING" id="418985.A0A1V9XRT5"/>
<dbReference type="InterPro" id="IPR014729">
    <property type="entry name" value="Rossmann-like_a/b/a_fold"/>
</dbReference>
<comment type="similarity">
    <text evidence="2 10">In the C-terminal section; belongs to the NAD synthetase family.</text>
</comment>
<dbReference type="GO" id="GO:0009435">
    <property type="term" value="P:NAD+ biosynthetic process"/>
    <property type="evidence" value="ECO:0007669"/>
    <property type="project" value="UniProtKB-UniRule"/>
</dbReference>
<keyword evidence="8 10" id="KW-0520">NAD</keyword>
<dbReference type="GO" id="GO:0005524">
    <property type="term" value="F:ATP binding"/>
    <property type="evidence" value="ECO:0007669"/>
    <property type="project" value="UniProtKB-UniRule"/>
</dbReference>
<keyword evidence="7 10" id="KW-0067">ATP-binding</keyword>
<dbReference type="Pfam" id="PF00795">
    <property type="entry name" value="CN_hydrolase"/>
    <property type="match status" value="1"/>
</dbReference>
<accession>A0A1V9XRT5</accession>
<dbReference type="GO" id="GO:0005737">
    <property type="term" value="C:cytoplasm"/>
    <property type="evidence" value="ECO:0007669"/>
    <property type="project" value="InterPro"/>
</dbReference>
<dbReference type="PIRSF" id="PIRSF006630">
    <property type="entry name" value="NADS_GAT"/>
    <property type="match status" value="1"/>
</dbReference>
<evidence type="ECO:0000256" key="6">
    <source>
        <dbReference type="ARBA" id="ARBA00022741"/>
    </source>
</evidence>
<dbReference type="PANTHER" id="PTHR23090:SF9">
    <property type="entry name" value="GLUTAMINE-DEPENDENT NAD(+) SYNTHETASE"/>
    <property type="match status" value="1"/>
</dbReference>
<dbReference type="FunCoup" id="A0A1V9XRT5">
    <property type="interactions" value="1088"/>
</dbReference>